<protein>
    <recommendedName>
        <fullName evidence="2">Phospholipid/glycerol acyltransferase domain-containing protein</fullName>
    </recommendedName>
</protein>
<sequence length="303" mass="35522">MAKNKITKTLIGSIAFVLILLNAVQVIITTIPIGLLRYIPNKTLQVKVIEINEILGNLFLYFNSRIQDLMHKPEYKVYGSKNMKNNVWQFTTLNHLSWADIFLFCYFTNFKTSVPRIFMKSELWWLPITWAANIALAMPYVRRRKKEEIIKNPRLAETDKNSTLKACKVFELMPTNVCGFIEGTRIDKEKYINSNSKFRNLMPPKIGGMGYTLEVMPYIDTLTDITLIYKSEKRSFWNFLCGEMNIASVTINTYKIPKELRGVDYSNDNALREKLRSFLEMVWDEKDKIIEKEKKKYEIESVF</sequence>
<name>A0A520MYK0_9GAMM</name>
<comment type="caution">
    <text evidence="3">The sequence shown here is derived from an EMBL/GenBank/DDBJ whole genome shotgun (WGS) entry which is preliminary data.</text>
</comment>
<keyword evidence="1" id="KW-0812">Transmembrane</keyword>
<dbReference type="GO" id="GO:0005886">
    <property type="term" value="C:plasma membrane"/>
    <property type="evidence" value="ECO:0007669"/>
    <property type="project" value="TreeGrafter"/>
</dbReference>
<dbReference type="SUPFAM" id="SSF69593">
    <property type="entry name" value="Glycerol-3-phosphate (1)-acyltransferase"/>
    <property type="match status" value="1"/>
</dbReference>
<accession>A0A520MYK0</accession>
<reference evidence="3 4" key="1">
    <citation type="submission" date="2019-02" db="EMBL/GenBank/DDBJ databases">
        <title>Prokaryotic population dynamics and viral predation in marine succession experiment using metagenomics: the confinement effect.</title>
        <authorList>
            <person name="Haro-Moreno J.M."/>
            <person name="Rodriguez-Valera F."/>
            <person name="Lopez-Perez M."/>
        </authorList>
    </citation>
    <scope>NUCLEOTIDE SEQUENCE [LARGE SCALE GENOMIC DNA]</scope>
    <source>
        <strain evidence="3">MED-G159</strain>
    </source>
</reference>
<dbReference type="InterPro" id="IPR002123">
    <property type="entry name" value="Plipid/glycerol_acylTrfase"/>
</dbReference>
<feature type="transmembrane region" description="Helical" evidence="1">
    <location>
        <begin position="123"/>
        <end position="141"/>
    </location>
</feature>
<evidence type="ECO:0000313" key="3">
    <source>
        <dbReference type="EMBL" id="RZO26294.1"/>
    </source>
</evidence>
<dbReference type="NCBIfam" id="NF010621">
    <property type="entry name" value="PRK14014.1"/>
    <property type="match status" value="1"/>
</dbReference>
<dbReference type="Pfam" id="PF01553">
    <property type="entry name" value="Acyltransferase"/>
    <property type="match status" value="1"/>
</dbReference>
<keyword evidence="1" id="KW-0472">Membrane</keyword>
<dbReference type="GO" id="GO:0016746">
    <property type="term" value="F:acyltransferase activity"/>
    <property type="evidence" value="ECO:0007669"/>
    <property type="project" value="InterPro"/>
</dbReference>
<evidence type="ECO:0000313" key="4">
    <source>
        <dbReference type="Proteomes" id="UP000315825"/>
    </source>
</evidence>
<evidence type="ECO:0000259" key="2">
    <source>
        <dbReference type="Pfam" id="PF01553"/>
    </source>
</evidence>
<dbReference type="EMBL" id="SHBE01000005">
    <property type="protein sequence ID" value="RZO26294.1"/>
    <property type="molecule type" value="Genomic_DNA"/>
</dbReference>
<evidence type="ECO:0000256" key="1">
    <source>
        <dbReference type="SAM" id="Phobius"/>
    </source>
</evidence>
<dbReference type="Proteomes" id="UP000315825">
    <property type="component" value="Unassembled WGS sequence"/>
</dbReference>
<keyword evidence="1" id="KW-1133">Transmembrane helix</keyword>
<organism evidence="3 4">
    <name type="scientific">SAR86 cluster bacterium</name>
    <dbReference type="NCBI Taxonomy" id="2030880"/>
    <lineage>
        <taxon>Bacteria</taxon>
        <taxon>Pseudomonadati</taxon>
        <taxon>Pseudomonadota</taxon>
        <taxon>Gammaproteobacteria</taxon>
        <taxon>SAR86 cluster</taxon>
    </lineage>
</organism>
<proteinExistence type="predicted"/>
<dbReference type="AlphaFoldDB" id="A0A520MYK0"/>
<dbReference type="PANTHER" id="PTHR10983">
    <property type="entry name" value="1-ACYLGLYCEROL-3-PHOSPHATE ACYLTRANSFERASE-RELATED"/>
    <property type="match status" value="1"/>
</dbReference>
<feature type="domain" description="Phospholipid/glycerol acyltransferase" evidence="2">
    <location>
        <begin position="76"/>
        <end position="207"/>
    </location>
</feature>
<gene>
    <name evidence="3" type="ORF">EVA92_03265</name>
</gene>
<dbReference type="PANTHER" id="PTHR10983:SF15">
    <property type="entry name" value="ACYLTRANSFERASE YIHG-RELATED"/>
    <property type="match status" value="1"/>
</dbReference>